<keyword evidence="2" id="KW-0378">Hydrolase</keyword>
<feature type="domain" description="Alpha/beta hydrolase fold-3" evidence="5">
    <location>
        <begin position="129"/>
        <end position="353"/>
    </location>
</feature>
<dbReference type="AlphaFoldDB" id="A0A9W8YKT1"/>
<name>A0A9W8YKT1_9PEZI</name>
<dbReference type="InterPro" id="IPR050300">
    <property type="entry name" value="GDXG_lipolytic_enzyme"/>
</dbReference>
<reference evidence="6" key="1">
    <citation type="submission" date="2022-10" db="EMBL/GenBank/DDBJ databases">
        <title>Tapping the CABI collections for fungal endophytes: first genome assemblies for Collariella, Neodidymelliopsis, Ascochyta clinopodiicola, Didymella pomorum, Didymosphaeria variabile, Neocosmospora piperis and Neocucurbitaria cava.</title>
        <authorList>
            <person name="Hill R."/>
        </authorList>
    </citation>
    <scope>NUCLEOTIDE SEQUENCE</scope>
    <source>
        <strain evidence="6">IMI 355082</strain>
    </source>
</reference>
<comment type="caution">
    <text evidence="6">The sequence shown here is derived from an EMBL/GenBank/DDBJ whole genome shotgun (WGS) entry which is preliminary data.</text>
</comment>
<proteinExistence type="inferred from homology"/>
<sequence length="381" mass="41920">MVTPWSSHPLKAIFTILFLLKTPIHALILFLRYVRKPSHPEWNAKLSLSSALLGMVFQYCTITRTRRLFDDDPAKANDRLAKIDPPPESFFLGTLAPTATVKLAPVRGVWLPSPIASNKIDLGKEKVIIHFPGGAFVMTFGHQSAGRPASELFAKHLGTSKLLWAQYRLAADEASCFPAAVQDAVTYYHYVISLGVNPKNIILSGDSAGGNIVLALMRYLEEQLSLKSTSGGPSTHEPLPLPGGAMVFSPWVHVTSKAGEDYMKCNNTEPDILTAPLLQWDADSYLPRNVEAIATDAYVSPLHHPFKTSTPLYLHAGATEAFFRDIATFAEEMEQTNGNRVRFCATAKAPHDLLLCHSSFSMTDELRGVLDGAHNFFEGRD</sequence>
<evidence type="ECO:0000256" key="4">
    <source>
        <dbReference type="SAM" id="Phobius"/>
    </source>
</evidence>
<dbReference type="InterPro" id="IPR033140">
    <property type="entry name" value="Lipase_GDXG_put_SER_AS"/>
</dbReference>
<protein>
    <recommendedName>
        <fullName evidence="5">Alpha/beta hydrolase fold-3 domain-containing protein</fullName>
    </recommendedName>
</protein>
<evidence type="ECO:0000259" key="5">
    <source>
        <dbReference type="Pfam" id="PF07859"/>
    </source>
</evidence>
<feature type="active site" evidence="3">
    <location>
        <position position="207"/>
    </location>
</feature>
<dbReference type="InterPro" id="IPR029058">
    <property type="entry name" value="AB_hydrolase_fold"/>
</dbReference>
<dbReference type="Proteomes" id="UP001140453">
    <property type="component" value="Unassembled WGS sequence"/>
</dbReference>
<dbReference type="PROSITE" id="PS01174">
    <property type="entry name" value="LIPASE_GDXG_SER"/>
    <property type="match status" value="1"/>
</dbReference>
<evidence type="ECO:0000256" key="1">
    <source>
        <dbReference type="ARBA" id="ARBA00010515"/>
    </source>
</evidence>
<dbReference type="PANTHER" id="PTHR48081">
    <property type="entry name" value="AB HYDROLASE SUPERFAMILY PROTEIN C4A8.06C"/>
    <property type="match status" value="1"/>
</dbReference>
<keyword evidence="7" id="KW-1185">Reference proteome</keyword>
<gene>
    <name evidence="6" type="ORF">N0V93_007945</name>
</gene>
<evidence type="ECO:0000256" key="3">
    <source>
        <dbReference type="PROSITE-ProRule" id="PRU10038"/>
    </source>
</evidence>
<keyword evidence="4" id="KW-0472">Membrane</keyword>
<comment type="similarity">
    <text evidence="1">Belongs to the 'GDXG' lipolytic enzyme family.</text>
</comment>
<keyword evidence="4" id="KW-0812">Transmembrane</keyword>
<evidence type="ECO:0000256" key="2">
    <source>
        <dbReference type="ARBA" id="ARBA00022801"/>
    </source>
</evidence>
<evidence type="ECO:0000313" key="6">
    <source>
        <dbReference type="EMBL" id="KAJ4387354.1"/>
    </source>
</evidence>
<dbReference type="PANTHER" id="PTHR48081:SF17">
    <property type="entry name" value="ALPHA_BETA HYDROLASE FOLD-3 DOMAIN-CONTAINING PROTEIN"/>
    <property type="match status" value="1"/>
</dbReference>
<dbReference type="SUPFAM" id="SSF53474">
    <property type="entry name" value="alpha/beta-Hydrolases"/>
    <property type="match status" value="1"/>
</dbReference>
<evidence type="ECO:0000313" key="7">
    <source>
        <dbReference type="Proteomes" id="UP001140453"/>
    </source>
</evidence>
<dbReference type="GO" id="GO:0016787">
    <property type="term" value="F:hydrolase activity"/>
    <property type="evidence" value="ECO:0007669"/>
    <property type="project" value="UniProtKB-KW"/>
</dbReference>
<keyword evidence="4" id="KW-1133">Transmembrane helix</keyword>
<dbReference type="InterPro" id="IPR013094">
    <property type="entry name" value="AB_hydrolase_3"/>
</dbReference>
<dbReference type="Pfam" id="PF07859">
    <property type="entry name" value="Abhydrolase_3"/>
    <property type="match status" value="1"/>
</dbReference>
<organism evidence="6 7">
    <name type="scientific">Gnomoniopsis smithogilvyi</name>
    <dbReference type="NCBI Taxonomy" id="1191159"/>
    <lineage>
        <taxon>Eukaryota</taxon>
        <taxon>Fungi</taxon>
        <taxon>Dikarya</taxon>
        <taxon>Ascomycota</taxon>
        <taxon>Pezizomycotina</taxon>
        <taxon>Sordariomycetes</taxon>
        <taxon>Sordariomycetidae</taxon>
        <taxon>Diaporthales</taxon>
        <taxon>Gnomoniaceae</taxon>
        <taxon>Gnomoniopsis</taxon>
    </lineage>
</organism>
<feature type="transmembrane region" description="Helical" evidence="4">
    <location>
        <begin position="12"/>
        <end position="30"/>
    </location>
</feature>
<dbReference type="Gene3D" id="3.40.50.1820">
    <property type="entry name" value="alpha/beta hydrolase"/>
    <property type="match status" value="1"/>
</dbReference>
<dbReference type="OrthoDB" id="2152029at2759"/>
<dbReference type="EMBL" id="JAPEVB010000005">
    <property type="protein sequence ID" value="KAJ4387354.1"/>
    <property type="molecule type" value="Genomic_DNA"/>
</dbReference>
<accession>A0A9W8YKT1</accession>